<keyword evidence="2" id="KW-1185">Reference proteome</keyword>
<organism evidence="1 2">
    <name type="scientific">Nocardiopsis codii</name>
    <dbReference type="NCBI Taxonomy" id="3065942"/>
    <lineage>
        <taxon>Bacteria</taxon>
        <taxon>Bacillati</taxon>
        <taxon>Actinomycetota</taxon>
        <taxon>Actinomycetes</taxon>
        <taxon>Streptosporangiales</taxon>
        <taxon>Nocardiopsidaceae</taxon>
        <taxon>Nocardiopsis</taxon>
    </lineage>
</organism>
<protein>
    <submittedName>
        <fullName evidence="1">Replication-relaxation family protein</fullName>
    </submittedName>
</protein>
<accession>A0ABU7KG79</accession>
<gene>
    <name evidence="1" type="ORF">Q8791_27800</name>
</gene>
<comment type="caution">
    <text evidence="1">The sequence shown here is derived from an EMBL/GenBank/DDBJ whole genome shotgun (WGS) entry which is preliminary data.</text>
</comment>
<name>A0ABU7KG79_9ACTN</name>
<dbReference type="Pfam" id="PF13814">
    <property type="entry name" value="Replic_Relax"/>
    <property type="match status" value="1"/>
</dbReference>
<evidence type="ECO:0000313" key="2">
    <source>
        <dbReference type="Proteomes" id="UP001356095"/>
    </source>
</evidence>
<sequence>MATIELTARDLRILETLHLHRVLTTPQVGELFFSGTASRAAQRRLLGFVRNDLAERFTPRHVGWNAPCHWVLGPEGARVVAAQYGLTPQQIGYLPDAHLRLGASCQLGHATGLSQTYVRFATTARATRGATLQRWWSGARCRTVWGHRVHPDGHLRWRQDGTTLDAFVEYDTGTETLLRLTEKISRYRDLAVETRLASPVLFVVPGPGRLTALCRTLDGGPRVPIHVTTHSQLAYPGPTRPVWRRAGDLTGAVRPLIDLT</sequence>
<dbReference type="RefSeq" id="WP_330094796.1">
    <property type="nucleotide sequence ID" value="NZ_JAUZMY010000039.1"/>
</dbReference>
<evidence type="ECO:0000313" key="1">
    <source>
        <dbReference type="EMBL" id="MEE2041032.1"/>
    </source>
</evidence>
<dbReference type="InterPro" id="IPR025855">
    <property type="entry name" value="Replic_Relax"/>
</dbReference>
<dbReference type="EMBL" id="JAUZMY010000039">
    <property type="protein sequence ID" value="MEE2041032.1"/>
    <property type="molecule type" value="Genomic_DNA"/>
</dbReference>
<dbReference type="Proteomes" id="UP001356095">
    <property type="component" value="Unassembled WGS sequence"/>
</dbReference>
<proteinExistence type="predicted"/>
<reference evidence="1 2" key="1">
    <citation type="submission" date="2023-08" db="EMBL/GenBank/DDBJ databases">
        <authorList>
            <person name="Girao M."/>
            <person name="Carvalho M.F."/>
        </authorList>
    </citation>
    <scope>NUCLEOTIDE SEQUENCE [LARGE SCALE GENOMIC DNA]</scope>
    <source>
        <strain evidence="1 2">CT-R113</strain>
    </source>
</reference>